<dbReference type="SUPFAM" id="SSF56645">
    <property type="entry name" value="Acyl-CoA dehydrogenase NM domain-like"/>
    <property type="match status" value="1"/>
</dbReference>
<protein>
    <submittedName>
        <fullName evidence="4">Acyl-CoA dehydrogenase family protein</fullName>
    </submittedName>
</protein>
<dbReference type="InterPro" id="IPR037069">
    <property type="entry name" value="AcylCoA_DH/ox_N_sf"/>
</dbReference>
<dbReference type="InterPro" id="IPR013107">
    <property type="entry name" value="Acyl-CoA_DH_C"/>
</dbReference>
<organism evidence="4 5">
    <name type="scientific">Streptomyces stramineus</name>
    <dbReference type="NCBI Taxonomy" id="173861"/>
    <lineage>
        <taxon>Bacteria</taxon>
        <taxon>Bacillati</taxon>
        <taxon>Actinomycetota</taxon>
        <taxon>Actinomycetes</taxon>
        <taxon>Kitasatosporales</taxon>
        <taxon>Streptomycetaceae</taxon>
        <taxon>Streptomyces</taxon>
    </lineage>
</organism>
<dbReference type="EMBL" id="BAAAHB010000004">
    <property type="protein sequence ID" value="GAA0446865.1"/>
    <property type="molecule type" value="Genomic_DNA"/>
</dbReference>
<dbReference type="PANTHER" id="PTHR43884">
    <property type="entry name" value="ACYL-COA DEHYDROGENASE"/>
    <property type="match status" value="1"/>
</dbReference>
<dbReference type="SUPFAM" id="SSF47203">
    <property type="entry name" value="Acyl-CoA dehydrogenase C-terminal domain-like"/>
    <property type="match status" value="1"/>
</dbReference>
<sequence length="392" mass="42140">MPKIDTSVTSVLDAVKEIVPRLRENGEKAEELRWLPDENIQLLEDAGVFRIATPARFGGLDFPLADQAAVLTEISRGCSSTGWVSMVWVSNAWVATLFSDRAQEEVFTTDSVRISGGFAPTGTFVRTEGGYTLSGTWRFNTGCRGASWNIVAGILENPDGTHEEVVGIVPMSEFSVADDWHTSAAAATGSSTSSVEDVFVPEHRVVGFGDAIFNTTAGRANPTEGGRFYGLFTFVMAECAATFIGLARGAYELFLDRVPGRGITYTSWTDQTQHPLTQIQVATAANKIAAAEGLAAGWLDLLQKRADAGEQPTLDEKAIVRGQAAYAIQLAKEAVEGLYNASGATVIQRSVPLQRFHRDSQGLSLHALLLLSTNLEVQGRVLLGLDSDTPLL</sequence>
<feature type="domain" description="Acyl-CoA dehydrogenase C-terminal" evidence="3">
    <location>
        <begin position="240"/>
        <end position="368"/>
    </location>
</feature>
<keyword evidence="5" id="KW-1185">Reference proteome</keyword>
<evidence type="ECO:0000259" key="2">
    <source>
        <dbReference type="Pfam" id="PF02771"/>
    </source>
</evidence>
<dbReference type="PIRSF" id="PIRSF016578">
    <property type="entry name" value="HsaA"/>
    <property type="match status" value="1"/>
</dbReference>
<evidence type="ECO:0000313" key="5">
    <source>
        <dbReference type="Proteomes" id="UP001499895"/>
    </source>
</evidence>
<reference evidence="4 5" key="1">
    <citation type="journal article" date="2019" name="Int. J. Syst. Evol. Microbiol.">
        <title>The Global Catalogue of Microorganisms (GCM) 10K type strain sequencing project: providing services to taxonomists for standard genome sequencing and annotation.</title>
        <authorList>
            <consortium name="The Broad Institute Genomics Platform"/>
            <consortium name="The Broad Institute Genome Sequencing Center for Infectious Disease"/>
            <person name="Wu L."/>
            <person name="Ma J."/>
        </authorList>
    </citation>
    <scope>NUCLEOTIDE SEQUENCE [LARGE SCALE GENOMIC DNA]</scope>
    <source>
        <strain evidence="4 5">JCM 10649</strain>
    </source>
</reference>
<feature type="domain" description="Acyl-CoA dehydrogenase/oxidase N-terminal" evidence="2">
    <location>
        <begin position="16"/>
        <end position="97"/>
    </location>
</feature>
<dbReference type="InterPro" id="IPR046373">
    <property type="entry name" value="Acyl-CoA_Oxase/DH_mid-dom_sf"/>
</dbReference>
<dbReference type="Proteomes" id="UP001499895">
    <property type="component" value="Unassembled WGS sequence"/>
</dbReference>
<comment type="caution">
    <text evidence="4">The sequence shown here is derived from an EMBL/GenBank/DDBJ whole genome shotgun (WGS) entry which is preliminary data.</text>
</comment>
<dbReference type="Pfam" id="PF02771">
    <property type="entry name" value="Acyl-CoA_dh_N"/>
    <property type="match status" value="1"/>
</dbReference>
<evidence type="ECO:0000256" key="1">
    <source>
        <dbReference type="ARBA" id="ARBA00023002"/>
    </source>
</evidence>
<proteinExistence type="predicted"/>
<dbReference type="Gene3D" id="1.20.140.10">
    <property type="entry name" value="Butyryl-CoA Dehydrogenase, subunit A, domain 3"/>
    <property type="match status" value="1"/>
</dbReference>
<accession>A0ABN0ZGP3</accession>
<dbReference type="Gene3D" id="2.40.110.10">
    <property type="entry name" value="Butyryl-CoA Dehydrogenase, subunit A, domain 2"/>
    <property type="match status" value="1"/>
</dbReference>
<dbReference type="InterPro" id="IPR036250">
    <property type="entry name" value="AcylCo_DH-like_C"/>
</dbReference>
<evidence type="ECO:0000313" key="4">
    <source>
        <dbReference type="EMBL" id="GAA0446865.1"/>
    </source>
</evidence>
<dbReference type="PANTHER" id="PTHR43884:SF12">
    <property type="entry name" value="ISOVALERYL-COA DEHYDROGENASE, MITOCHONDRIAL-RELATED"/>
    <property type="match status" value="1"/>
</dbReference>
<dbReference type="InterPro" id="IPR013786">
    <property type="entry name" value="AcylCoA_DH/ox_N"/>
</dbReference>
<dbReference type="RefSeq" id="WP_344085339.1">
    <property type="nucleotide sequence ID" value="NZ_BAAAHB010000004.1"/>
</dbReference>
<name>A0ABN0ZGP3_9ACTN</name>
<keyword evidence="1" id="KW-0560">Oxidoreductase</keyword>
<dbReference type="Gene3D" id="1.10.540.10">
    <property type="entry name" value="Acyl-CoA dehydrogenase/oxidase, N-terminal domain"/>
    <property type="match status" value="1"/>
</dbReference>
<gene>
    <name evidence="4" type="ORF">GCM10009544_07120</name>
</gene>
<dbReference type="Pfam" id="PF08028">
    <property type="entry name" value="Acyl-CoA_dh_2"/>
    <property type="match status" value="1"/>
</dbReference>
<dbReference type="InterPro" id="IPR009100">
    <property type="entry name" value="AcylCoA_DH/oxidase_NM_dom_sf"/>
</dbReference>
<evidence type="ECO:0000259" key="3">
    <source>
        <dbReference type="Pfam" id="PF08028"/>
    </source>
</evidence>